<reference evidence="3" key="1">
    <citation type="journal article" date="2014" name="Front. Microbiol.">
        <title>High frequency of phylogenetically diverse reductive dehalogenase-homologous genes in deep subseafloor sedimentary metagenomes.</title>
        <authorList>
            <person name="Kawai M."/>
            <person name="Futagami T."/>
            <person name="Toyoda A."/>
            <person name="Takaki Y."/>
            <person name="Nishi S."/>
            <person name="Hori S."/>
            <person name="Arai W."/>
            <person name="Tsubouchi T."/>
            <person name="Morono Y."/>
            <person name="Uchiyama I."/>
            <person name="Ito T."/>
            <person name="Fujiyama A."/>
            <person name="Inagaki F."/>
            <person name="Takami H."/>
        </authorList>
    </citation>
    <scope>NUCLEOTIDE SEQUENCE</scope>
    <source>
        <strain evidence="3">Expedition CK06-06</strain>
    </source>
</reference>
<keyword evidence="2" id="KW-0479">Metal-binding</keyword>
<name>X0X5K6_9ZZZZ</name>
<gene>
    <name evidence="3" type="ORF">S01H1_54821</name>
</gene>
<organism evidence="3">
    <name type="scientific">marine sediment metagenome</name>
    <dbReference type="NCBI Taxonomy" id="412755"/>
    <lineage>
        <taxon>unclassified sequences</taxon>
        <taxon>metagenomes</taxon>
        <taxon>ecological metagenomes</taxon>
    </lineage>
</organism>
<dbReference type="EMBL" id="BARS01035591">
    <property type="protein sequence ID" value="GAG20286.1"/>
    <property type="molecule type" value="Genomic_DNA"/>
</dbReference>
<dbReference type="PANTHER" id="PTHR13799">
    <property type="entry name" value="NGG1 INTERACTING FACTOR 3"/>
    <property type="match status" value="1"/>
</dbReference>
<evidence type="ECO:0000256" key="2">
    <source>
        <dbReference type="ARBA" id="ARBA00022723"/>
    </source>
</evidence>
<accession>X0X5K6</accession>
<comment type="similarity">
    <text evidence="1">Belongs to the GTP cyclohydrolase I type 2/NIF3 family.</text>
</comment>
<dbReference type="Pfam" id="PF01784">
    <property type="entry name" value="DUF34_NIF3"/>
    <property type="match status" value="1"/>
</dbReference>
<sequence length="166" mass="17300">HTAWDSAPHGINAMLAEILSLQDVAPLEPDERDPSVGFGRMGTASSHDTVDVVTQRLISTLGCPGCSVAGDPSRTAGRIGIVCGSGGDSVPIAAAAGCKTLVTGEIKLHDALEALAHNMAVIAVGHHLSEWFAMERMAEKLSTALPGLHCWASAVEQDPLCWVPNK</sequence>
<feature type="non-terminal residue" evidence="3">
    <location>
        <position position="1"/>
    </location>
</feature>
<dbReference type="AlphaFoldDB" id="X0X5K6"/>
<dbReference type="GO" id="GO:0046872">
    <property type="term" value="F:metal ion binding"/>
    <property type="evidence" value="ECO:0007669"/>
    <property type="project" value="UniProtKB-KW"/>
</dbReference>
<protein>
    <recommendedName>
        <fullName evidence="4">Nif3-like dinuclear metal center hexameric protein</fullName>
    </recommendedName>
</protein>
<comment type="caution">
    <text evidence="3">The sequence shown here is derived from an EMBL/GenBank/DDBJ whole genome shotgun (WGS) entry which is preliminary data.</text>
</comment>
<dbReference type="InterPro" id="IPR002678">
    <property type="entry name" value="DUF34/NIF3"/>
</dbReference>
<evidence type="ECO:0008006" key="4">
    <source>
        <dbReference type="Google" id="ProtNLM"/>
    </source>
</evidence>
<evidence type="ECO:0000313" key="3">
    <source>
        <dbReference type="EMBL" id="GAG20286.1"/>
    </source>
</evidence>
<dbReference type="SUPFAM" id="SSF102705">
    <property type="entry name" value="NIF3 (NGG1p interacting factor 3)-like"/>
    <property type="match status" value="1"/>
</dbReference>
<dbReference type="GO" id="GO:0005737">
    <property type="term" value="C:cytoplasm"/>
    <property type="evidence" value="ECO:0007669"/>
    <property type="project" value="TreeGrafter"/>
</dbReference>
<proteinExistence type="inferred from homology"/>
<dbReference type="InterPro" id="IPR036069">
    <property type="entry name" value="DUF34/NIF3_sf"/>
</dbReference>
<dbReference type="PANTHER" id="PTHR13799:SF14">
    <property type="entry name" value="GTP CYCLOHYDROLASE 1 TYPE 2 HOMOLOG"/>
    <property type="match status" value="1"/>
</dbReference>
<dbReference type="Gene3D" id="3.40.1390.30">
    <property type="entry name" value="NIF3 (NGG1p interacting factor 3)-like"/>
    <property type="match status" value="1"/>
</dbReference>
<evidence type="ECO:0000256" key="1">
    <source>
        <dbReference type="ARBA" id="ARBA00006964"/>
    </source>
</evidence>